<dbReference type="EMBL" id="CP000504">
    <property type="protein sequence ID" value="ABL89019.1"/>
    <property type="molecule type" value="Genomic_DNA"/>
</dbReference>
<dbReference type="InterPro" id="IPR027417">
    <property type="entry name" value="P-loop_NTPase"/>
</dbReference>
<dbReference type="STRING" id="384616.Pisl_1871"/>
<dbReference type="Gene3D" id="3.40.50.300">
    <property type="entry name" value="P-loop containing nucleotide triphosphate hydrolases"/>
    <property type="match status" value="1"/>
</dbReference>
<evidence type="ECO:0000313" key="2">
    <source>
        <dbReference type="EMBL" id="ABL89019.1"/>
    </source>
</evidence>
<feature type="domain" description="G" evidence="1">
    <location>
        <begin position="10"/>
        <end position="64"/>
    </location>
</feature>
<gene>
    <name evidence="2" type="ordered locus">Pisl_1871</name>
</gene>
<reference evidence="2" key="1">
    <citation type="submission" date="2006-12" db="EMBL/GenBank/DDBJ databases">
        <title>Complete sequence of Pyrobaculum islandicum DSM 4184.</title>
        <authorList>
            <person name="Copeland A."/>
            <person name="Lucas S."/>
            <person name="Lapidus A."/>
            <person name="Barry K."/>
            <person name="Detter J.C."/>
            <person name="Glavina del Rio T."/>
            <person name="Dalin E."/>
            <person name="Tice H."/>
            <person name="Pitluck S."/>
            <person name="Meincke L."/>
            <person name="Brettin T."/>
            <person name="Bruce D."/>
            <person name="Han C."/>
            <person name="Tapia R."/>
            <person name="Gilna P."/>
            <person name="Schmutz J."/>
            <person name="Larimer F."/>
            <person name="Land M."/>
            <person name="Hauser L."/>
            <person name="Kyrpides N."/>
            <person name="Mikhailova N."/>
            <person name="Cozen A.E."/>
            <person name="Fitz-Gibbon S.T."/>
            <person name="House C.H."/>
            <person name="Saltikov C."/>
            <person name="Lowe T."/>
            <person name="Richardson P."/>
        </authorList>
    </citation>
    <scope>NUCLEOTIDE SEQUENCE [LARGE SCALE GENOMIC DNA]</scope>
    <source>
        <strain evidence="2">DSM 4184</strain>
    </source>
</reference>
<keyword evidence="3" id="KW-1185">Reference proteome</keyword>
<proteinExistence type="predicted"/>
<dbReference type="Proteomes" id="UP000002595">
    <property type="component" value="Chromosome"/>
</dbReference>
<dbReference type="Pfam" id="PF01926">
    <property type="entry name" value="MMR_HSR1"/>
    <property type="match status" value="1"/>
</dbReference>
<protein>
    <recommendedName>
        <fullName evidence="1">G domain-containing protein</fullName>
    </recommendedName>
</protein>
<accession>A1RVN7</accession>
<dbReference type="SUPFAM" id="SSF52540">
    <property type="entry name" value="P-loop containing nucleoside triphosphate hydrolases"/>
    <property type="match status" value="1"/>
</dbReference>
<sequence length="80" mass="9095">MYRKKESNPVVFMGVGEVGKTTYIYRILGIAKTPRVTRRPGVYQIVVGNKELYLVDTPGQYAVEVAQKYYKAMRVFGIST</sequence>
<dbReference type="OrthoDB" id="26794at2157"/>
<evidence type="ECO:0000313" key="3">
    <source>
        <dbReference type="Proteomes" id="UP000002595"/>
    </source>
</evidence>
<dbReference type="InterPro" id="IPR006073">
    <property type="entry name" value="GTP-bd"/>
</dbReference>
<dbReference type="RefSeq" id="WP_011763594.1">
    <property type="nucleotide sequence ID" value="NC_008701.1"/>
</dbReference>
<name>A1RVN7_PYRIL</name>
<dbReference type="HOGENOM" id="CLU_2581560_0_0_2"/>
<dbReference type="eggNOG" id="arCOG00364">
    <property type="taxonomic scope" value="Archaea"/>
</dbReference>
<dbReference type="GeneID" id="4617108"/>
<dbReference type="KEGG" id="pis:Pisl_1871"/>
<dbReference type="AlphaFoldDB" id="A1RVN7"/>
<evidence type="ECO:0000259" key="1">
    <source>
        <dbReference type="Pfam" id="PF01926"/>
    </source>
</evidence>
<organism evidence="2 3">
    <name type="scientific">Pyrobaculum islandicum (strain DSM 4184 / JCM 9189 / GEO3)</name>
    <dbReference type="NCBI Taxonomy" id="384616"/>
    <lineage>
        <taxon>Archaea</taxon>
        <taxon>Thermoproteota</taxon>
        <taxon>Thermoprotei</taxon>
        <taxon>Thermoproteales</taxon>
        <taxon>Thermoproteaceae</taxon>
        <taxon>Pyrobaculum</taxon>
    </lineage>
</organism>
<dbReference type="GO" id="GO:0005525">
    <property type="term" value="F:GTP binding"/>
    <property type="evidence" value="ECO:0007669"/>
    <property type="project" value="InterPro"/>
</dbReference>